<dbReference type="PIRSF" id="PIRSF006648">
    <property type="entry name" value="DrrB"/>
    <property type="match status" value="1"/>
</dbReference>
<sequence>MTALDLTPAPGAAPFPRMVLAQAGAELRAMLRNGEQLLLTLIIPVLLLAGFSLAPLIDVGGGRRVDFLAPGVLALAVMSTAFTGQAIATGFERRYGVLKRLGATPLSRSGLMLAKTAAVVGVELIQAVVIVAVGLALGWRPQGSFLSAALLVVVGTAAFSGLGLLMAGTLRAEATLAAANLVYLVLLGAGGVVFPLTKFPEGARPVLEALPISALTTGLRAVLSQGAALPLVPLAVLAAWAVLSLGLVSRTFRWE</sequence>
<reference evidence="9" key="1">
    <citation type="journal article" date="2019" name="Int. J. Syst. Evol. Microbiol.">
        <title>The Global Catalogue of Microorganisms (GCM) 10K type strain sequencing project: providing services to taxonomists for standard genome sequencing and annotation.</title>
        <authorList>
            <consortium name="The Broad Institute Genomics Platform"/>
            <consortium name="The Broad Institute Genome Sequencing Center for Infectious Disease"/>
            <person name="Wu L."/>
            <person name="Ma J."/>
        </authorList>
    </citation>
    <scope>NUCLEOTIDE SEQUENCE [LARGE SCALE GENOMIC DNA]</scope>
    <source>
        <strain evidence="9">JCM 16904</strain>
    </source>
</reference>
<name>A0ABP7B7M3_9ACTN</name>
<evidence type="ECO:0000256" key="2">
    <source>
        <dbReference type="ARBA" id="ARBA00022692"/>
    </source>
</evidence>
<feature type="transmembrane region" description="Helical" evidence="6">
    <location>
        <begin position="145"/>
        <end position="165"/>
    </location>
</feature>
<evidence type="ECO:0000256" key="6">
    <source>
        <dbReference type="RuleBase" id="RU361157"/>
    </source>
</evidence>
<dbReference type="InterPro" id="IPR047817">
    <property type="entry name" value="ABC2_TM_bact-type"/>
</dbReference>
<dbReference type="PANTHER" id="PTHR43229:SF2">
    <property type="entry name" value="NODULATION PROTEIN J"/>
    <property type="match status" value="1"/>
</dbReference>
<evidence type="ECO:0000313" key="8">
    <source>
        <dbReference type="EMBL" id="GAA3650854.1"/>
    </source>
</evidence>
<evidence type="ECO:0000256" key="5">
    <source>
        <dbReference type="ARBA" id="ARBA00023251"/>
    </source>
</evidence>
<organism evidence="8 9">
    <name type="scientific">Nonomuraea antimicrobica</name>
    <dbReference type="NCBI Taxonomy" id="561173"/>
    <lineage>
        <taxon>Bacteria</taxon>
        <taxon>Bacillati</taxon>
        <taxon>Actinomycetota</taxon>
        <taxon>Actinomycetes</taxon>
        <taxon>Streptosporangiales</taxon>
        <taxon>Streptosporangiaceae</taxon>
        <taxon>Nonomuraea</taxon>
    </lineage>
</organism>
<feature type="transmembrane region" description="Helical" evidence="6">
    <location>
        <begin position="112"/>
        <end position="139"/>
    </location>
</feature>
<evidence type="ECO:0000313" key="9">
    <source>
        <dbReference type="Proteomes" id="UP001500902"/>
    </source>
</evidence>
<dbReference type="Proteomes" id="UP001500902">
    <property type="component" value="Unassembled WGS sequence"/>
</dbReference>
<keyword evidence="4 6" id="KW-0472">Membrane</keyword>
<comment type="subcellular location">
    <subcellularLocation>
        <location evidence="6">Cell membrane</location>
        <topology evidence="6">Multi-pass membrane protein</topology>
    </subcellularLocation>
    <subcellularLocation>
        <location evidence="1">Membrane</location>
        <topology evidence="1">Multi-pass membrane protein</topology>
    </subcellularLocation>
</comment>
<dbReference type="EMBL" id="BAAAZP010000017">
    <property type="protein sequence ID" value="GAA3650854.1"/>
    <property type="molecule type" value="Genomic_DNA"/>
</dbReference>
<feature type="transmembrane region" description="Helical" evidence="6">
    <location>
        <begin position="69"/>
        <end position="91"/>
    </location>
</feature>
<evidence type="ECO:0000256" key="4">
    <source>
        <dbReference type="ARBA" id="ARBA00023136"/>
    </source>
</evidence>
<keyword evidence="3 6" id="KW-1133">Transmembrane helix</keyword>
<dbReference type="PANTHER" id="PTHR43229">
    <property type="entry name" value="NODULATION PROTEIN J"/>
    <property type="match status" value="1"/>
</dbReference>
<feature type="transmembrane region" description="Helical" evidence="6">
    <location>
        <begin position="37"/>
        <end position="57"/>
    </location>
</feature>
<evidence type="ECO:0000259" key="7">
    <source>
        <dbReference type="PROSITE" id="PS51012"/>
    </source>
</evidence>
<dbReference type="InterPro" id="IPR000412">
    <property type="entry name" value="ABC_2_transport"/>
</dbReference>
<dbReference type="InterPro" id="IPR051784">
    <property type="entry name" value="Nod_factor_ABC_transporter"/>
</dbReference>
<accession>A0ABP7B7M3</accession>
<keyword evidence="6" id="KW-0813">Transport</keyword>
<comment type="caution">
    <text evidence="8">The sequence shown here is derived from an EMBL/GenBank/DDBJ whole genome shotgun (WGS) entry which is preliminary data.</text>
</comment>
<feature type="domain" description="ABC transmembrane type-2" evidence="7">
    <location>
        <begin position="35"/>
        <end position="255"/>
    </location>
</feature>
<dbReference type="InterPro" id="IPR013525">
    <property type="entry name" value="ABC2_TM"/>
</dbReference>
<dbReference type="RefSeq" id="WP_344873805.1">
    <property type="nucleotide sequence ID" value="NZ_BAAAZP010000017.1"/>
</dbReference>
<evidence type="ECO:0000256" key="3">
    <source>
        <dbReference type="ARBA" id="ARBA00022989"/>
    </source>
</evidence>
<proteinExistence type="inferred from homology"/>
<keyword evidence="9" id="KW-1185">Reference proteome</keyword>
<keyword evidence="6" id="KW-1003">Cell membrane</keyword>
<gene>
    <name evidence="8" type="ORF">GCM10022224_012100</name>
</gene>
<keyword evidence="2 6" id="KW-0812">Transmembrane</keyword>
<comment type="similarity">
    <text evidence="6">Belongs to the ABC-2 integral membrane protein family.</text>
</comment>
<protein>
    <recommendedName>
        <fullName evidence="6">Transport permease protein</fullName>
    </recommendedName>
</protein>
<dbReference type="PROSITE" id="PS51012">
    <property type="entry name" value="ABC_TM2"/>
    <property type="match status" value="1"/>
</dbReference>
<dbReference type="Pfam" id="PF01061">
    <property type="entry name" value="ABC2_membrane"/>
    <property type="match status" value="1"/>
</dbReference>
<evidence type="ECO:0000256" key="1">
    <source>
        <dbReference type="ARBA" id="ARBA00004141"/>
    </source>
</evidence>
<feature type="transmembrane region" description="Helical" evidence="6">
    <location>
        <begin position="227"/>
        <end position="248"/>
    </location>
</feature>
<keyword evidence="5" id="KW-0046">Antibiotic resistance</keyword>
<feature type="transmembrane region" description="Helical" evidence="6">
    <location>
        <begin position="177"/>
        <end position="197"/>
    </location>
</feature>